<name>A0A1M7DRR4_9RHOB</name>
<sequence>MYSILLWVLRFFCAIGAVDSTSLAKARAKDRAKTHETFWHSTDCPPMN</sequence>
<gene>
    <name evidence="1" type="ORF">SAMN05444398_10620</name>
</gene>
<organism evidence="1 2">
    <name type="scientific">Roseovarius pacificus</name>
    <dbReference type="NCBI Taxonomy" id="337701"/>
    <lineage>
        <taxon>Bacteria</taxon>
        <taxon>Pseudomonadati</taxon>
        <taxon>Pseudomonadota</taxon>
        <taxon>Alphaproteobacteria</taxon>
        <taxon>Rhodobacterales</taxon>
        <taxon>Roseobacteraceae</taxon>
        <taxon>Roseovarius</taxon>
    </lineage>
</organism>
<dbReference type="Proteomes" id="UP000183974">
    <property type="component" value="Unassembled WGS sequence"/>
</dbReference>
<accession>A0A1M7DRR4</accession>
<dbReference type="AlphaFoldDB" id="A0A1M7DRR4"/>
<proteinExistence type="predicted"/>
<protein>
    <submittedName>
        <fullName evidence="1">Uncharacterized protein</fullName>
    </submittedName>
</protein>
<reference evidence="1 2" key="1">
    <citation type="submission" date="2016-11" db="EMBL/GenBank/DDBJ databases">
        <authorList>
            <person name="Jaros S."/>
            <person name="Januszkiewicz K."/>
            <person name="Wedrychowicz H."/>
        </authorList>
    </citation>
    <scope>NUCLEOTIDE SEQUENCE [LARGE SCALE GENOMIC DNA]</scope>
    <source>
        <strain evidence="1 2">DSM 29589</strain>
    </source>
</reference>
<evidence type="ECO:0000313" key="2">
    <source>
        <dbReference type="Proteomes" id="UP000183974"/>
    </source>
</evidence>
<keyword evidence="2" id="KW-1185">Reference proteome</keyword>
<dbReference type="STRING" id="337701.SAMN05444398_10620"/>
<dbReference type="EMBL" id="FRBR01000006">
    <property type="protein sequence ID" value="SHL82170.1"/>
    <property type="molecule type" value="Genomic_DNA"/>
</dbReference>
<evidence type="ECO:0000313" key="1">
    <source>
        <dbReference type="EMBL" id="SHL82170.1"/>
    </source>
</evidence>